<evidence type="ECO:0000313" key="1">
    <source>
        <dbReference type="EMBL" id="PHJ17898.1"/>
    </source>
</evidence>
<sequence>IYAVSRAQRRLHLADEEGWIDTENIDLSAPLTLSITSYPRPSQGLRATLAMPSNTATLAELRDKLSWLFETSFLGIGVNQFDNENVEEPDYESTAL</sequence>
<dbReference type="OrthoDB" id="333293at2759"/>
<gene>
    <name evidence="1" type="ORF">CSUI_008277</name>
</gene>
<proteinExistence type="predicted"/>
<comment type="caution">
    <text evidence="1">The sequence shown here is derived from an EMBL/GenBank/DDBJ whole genome shotgun (WGS) entry which is preliminary data.</text>
</comment>
<dbReference type="GeneID" id="94431622"/>
<dbReference type="Proteomes" id="UP000221165">
    <property type="component" value="Unassembled WGS sequence"/>
</dbReference>
<organism evidence="1 2">
    <name type="scientific">Cystoisospora suis</name>
    <dbReference type="NCBI Taxonomy" id="483139"/>
    <lineage>
        <taxon>Eukaryota</taxon>
        <taxon>Sar</taxon>
        <taxon>Alveolata</taxon>
        <taxon>Apicomplexa</taxon>
        <taxon>Conoidasida</taxon>
        <taxon>Coccidia</taxon>
        <taxon>Eucoccidiorida</taxon>
        <taxon>Eimeriorina</taxon>
        <taxon>Sarcocystidae</taxon>
        <taxon>Cystoisospora</taxon>
    </lineage>
</organism>
<dbReference type="RefSeq" id="XP_067919612.1">
    <property type="nucleotide sequence ID" value="XM_068068411.1"/>
</dbReference>
<dbReference type="VEuPathDB" id="ToxoDB:CSUI_008277"/>
<dbReference type="EMBL" id="MIGC01004590">
    <property type="protein sequence ID" value="PHJ17898.1"/>
    <property type="molecule type" value="Genomic_DNA"/>
</dbReference>
<reference evidence="1 2" key="1">
    <citation type="journal article" date="2017" name="Int. J. Parasitol.">
        <title>The genome of the protozoan parasite Cystoisospora suis and a reverse vaccinology approach to identify vaccine candidates.</title>
        <authorList>
            <person name="Palmieri N."/>
            <person name="Shrestha A."/>
            <person name="Ruttkowski B."/>
            <person name="Beck T."/>
            <person name="Vogl C."/>
            <person name="Tomley F."/>
            <person name="Blake D.P."/>
            <person name="Joachim A."/>
        </authorList>
    </citation>
    <scope>NUCLEOTIDE SEQUENCE [LARGE SCALE GENOMIC DNA]</scope>
    <source>
        <strain evidence="1 2">Wien I</strain>
    </source>
</reference>
<keyword evidence="2" id="KW-1185">Reference proteome</keyword>
<protein>
    <submittedName>
        <fullName evidence="1">Uncharacterized protein</fullName>
    </submittedName>
</protein>
<evidence type="ECO:0000313" key="2">
    <source>
        <dbReference type="Proteomes" id="UP000221165"/>
    </source>
</evidence>
<dbReference type="AlphaFoldDB" id="A0A2C6KMP7"/>
<feature type="non-terminal residue" evidence="1">
    <location>
        <position position="1"/>
    </location>
</feature>
<name>A0A2C6KMP7_9APIC</name>
<accession>A0A2C6KMP7</accession>